<reference evidence="1" key="2">
    <citation type="submission" date="2020-09" db="EMBL/GenBank/DDBJ databases">
        <authorList>
            <person name="Sun Q."/>
            <person name="Kim S."/>
        </authorList>
    </citation>
    <scope>NUCLEOTIDE SEQUENCE</scope>
    <source>
        <strain evidence="1">KCTC 42590</strain>
    </source>
</reference>
<dbReference type="Gene3D" id="1.25.40.10">
    <property type="entry name" value="Tetratricopeptide repeat domain"/>
    <property type="match status" value="1"/>
</dbReference>
<dbReference type="Proteomes" id="UP000630923">
    <property type="component" value="Unassembled WGS sequence"/>
</dbReference>
<evidence type="ECO:0008006" key="3">
    <source>
        <dbReference type="Google" id="ProtNLM"/>
    </source>
</evidence>
<dbReference type="SUPFAM" id="SSF81901">
    <property type="entry name" value="HCP-like"/>
    <property type="match status" value="1"/>
</dbReference>
<evidence type="ECO:0000313" key="2">
    <source>
        <dbReference type="Proteomes" id="UP000630923"/>
    </source>
</evidence>
<dbReference type="SMART" id="SM00671">
    <property type="entry name" value="SEL1"/>
    <property type="match status" value="1"/>
</dbReference>
<proteinExistence type="predicted"/>
<accession>A0A919EAB9</accession>
<protein>
    <recommendedName>
        <fullName evidence="3">Sel1 repeat family protein</fullName>
    </recommendedName>
</protein>
<keyword evidence="2" id="KW-1185">Reference proteome</keyword>
<gene>
    <name evidence="1" type="ORF">GCM10017044_26340</name>
</gene>
<sequence>MGQKDKQLYQYVMERLHSAESGQAEALYDLGLLYSTGQGVPKDYIQAHKWFNLAAIRGVRRAKVDRKELALDMQHRDIAEAQRQAREWLMTH</sequence>
<evidence type="ECO:0000313" key="1">
    <source>
        <dbReference type="EMBL" id="GHF29796.1"/>
    </source>
</evidence>
<comment type="caution">
    <text evidence="1">The sequence shown here is derived from an EMBL/GenBank/DDBJ whole genome shotgun (WGS) entry which is preliminary data.</text>
</comment>
<dbReference type="RefSeq" id="WP_191253708.1">
    <property type="nucleotide sequence ID" value="NZ_BNCI01000002.1"/>
</dbReference>
<dbReference type="InterPro" id="IPR011990">
    <property type="entry name" value="TPR-like_helical_dom_sf"/>
</dbReference>
<dbReference type="EMBL" id="BNCI01000002">
    <property type="protein sequence ID" value="GHF29796.1"/>
    <property type="molecule type" value="Genomic_DNA"/>
</dbReference>
<dbReference type="Pfam" id="PF08238">
    <property type="entry name" value="Sel1"/>
    <property type="match status" value="1"/>
</dbReference>
<reference evidence="1" key="1">
    <citation type="journal article" date="2014" name="Int. J. Syst. Evol. Microbiol.">
        <title>Complete genome sequence of Corynebacterium casei LMG S-19264T (=DSM 44701T), isolated from a smear-ripened cheese.</title>
        <authorList>
            <consortium name="US DOE Joint Genome Institute (JGI-PGF)"/>
            <person name="Walter F."/>
            <person name="Albersmeier A."/>
            <person name="Kalinowski J."/>
            <person name="Ruckert C."/>
        </authorList>
    </citation>
    <scope>NUCLEOTIDE SEQUENCE</scope>
    <source>
        <strain evidence="1">KCTC 42590</strain>
    </source>
</reference>
<dbReference type="InterPro" id="IPR006597">
    <property type="entry name" value="Sel1-like"/>
</dbReference>
<dbReference type="AlphaFoldDB" id="A0A919EAB9"/>
<name>A0A919EAB9_9PROT</name>
<organism evidence="1 2">
    <name type="scientific">Kordiimonas sediminis</name>
    <dbReference type="NCBI Taxonomy" id="1735581"/>
    <lineage>
        <taxon>Bacteria</taxon>
        <taxon>Pseudomonadati</taxon>
        <taxon>Pseudomonadota</taxon>
        <taxon>Alphaproteobacteria</taxon>
        <taxon>Kordiimonadales</taxon>
        <taxon>Kordiimonadaceae</taxon>
        <taxon>Kordiimonas</taxon>
    </lineage>
</organism>